<proteinExistence type="predicted"/>
<name>A0A917QXN8_9ACTN</name>
<feature type="chain" id="PRO_5037771659" description="SGNH hydrolase-type esterase domain-containing protein" evidence="1">
    <location>
        <begin position="25"/>
        <end position="586"/>
    </location>
</feature>
<dbReference type="Pfam" id="PF13472">
    <property type="entry name" value="Lipase_GDSL_2"/>
    <property type="match status" value="1"/>
</dbReference>
<organism evidence="3 4">
    <name type="scientific">Streptomyces flaveus</name>
    <dbReference type="NCBI Taxonomy" id="66370"/>
    <lineage>
        <taxon>Bacteria</taxon>
        <taxon>Bacillati</taxon>
        <taxon>Actinomycetota</taxon>
        <taxon>Actinomycetes</taxon>
        <taxon>Kitasatosporales</taxon>
        <taxon>Streptomycetaceae</taxon>
        <taxon>Streptomyces</taxon>
        <taxon>Streptomyces aurantiacus group</taxon>
    </lineage>
</organism>
<dbReference type="AlphaFoldDB" id="A0A917QXN8"/>
<evidence type="ECO:0000313" key="4">
    <source>
        <dbReference type="Proteomes" id="UP000637788"/>
    </source>
</evidence>
<dbReference type="EMBL" id="BMPQ01000009">
    <property type="protein sequence ID" value="GGK75904.1"/>
    <property type="molecule type" value="Genomic_DNA"/>
</dbReference>
<reference evidence="3" key="1">
    <citation type="journal article" date="2014" name="Int. J. Syst. Evol. Microbiol.">
        <title>Complete genome sequence of Corynebacterium casei LMG S-19264T (=DSM 44701T), isolated from a smear-ripened cheese.</title>
        <authorList>
            <consortium name="US DOE Joint Genome Institute (JGI-PGF)"/>
            <person name="Walter F."/>
            <person name="Albersmeier A."/>
            <person name="Kalinowski J."/>
            <person name="Ruckert C."/>
        </authorList>
    </citation>
    <scope>NUCLEOTIDE SEQUENCE</scope>
    <source>
        <strain evidence="3">JCM 3035</strain>
    </source>
</reference>
<evidence type="ECO:0000256" key="1">
    <source>
        <dbReference type="SAM" id="SignalP"/>
    </source>
</evidence>
<protein>
    <recommendedName>
        <fullName evidence="2">SGNH hydrolase-type esterase domain-containing protein</fullName>
    </recommendedName>
</protein>
<feature type="domain" description="SGNH hydrolase-type esterase" evidence="2">
    <location>
        <begin position="383"/>
        <end position="573"/>
    </location>
</feature>
<reference evidence="3" key="2">
    <citation type="submission" date="2020-09" db="EMBL/GenBank/DDBJ databases">
        <authorList>
            <person name="Sun Q."/>
            <person name="Ohkuma M."/>
        </authorList>
    </citation>
    <scope>NUCLEOTIDE SEQUENCE</scope>
    <source>
        <strain evidence="3">JCM 3035</strain>
    </source>
</reference>
<gene>
    <name evidence="3" type="ORF">GCM10010094_41330</name>
</gene>
<comment type="caution">
    <text evidence="3">The sequence shown here is derived from an EMBL/GenBank/DDBJ whole genome shotgun (WGS) entry which is preliminary data.</text>
</comment>
<dbReference type="PANTHER" id="PTHR43784">
    <property type="entry name" value="GDSL-LIKE LIPASE/ACYLHYDROLASE, PUTATIVE (AFU_ORTHOLOGUE AFUA_2G00820)-RELATED"/>
    <property type="match status" value="1"/>
</dbReference>
<feature type="signal peptide" evidence="1">
    <location>
        <begin position="1"/>
        <end position="24"/>
    </location>
</feature>
<dbReference type="PANTHER" id="PTHR43784:SF2">
    <property type="entry name" value="GDSL-LIKE LIPASE_ACYLHYDROLASE, PUTATIVE (AFU_ORTHOLOGUE AFUA_2G00820)-RELATED"/>
    <property type="match status" value="1"/>
</dbReference>
<dbReference type="InterPro" id="IPR053140">
    <property type="entry name" value="GDSL_Rv0518-like"/>
</dbReference>
<sequence>MHRRVWGPAVALALLMMAVPTASAKTGLPTRAEPLPLERLFDNTAVSDDARPGEADFDGSGGSLSARDLTAAGWTPGRTLTVQGARLTWPRRAAGQPDNVRADGQSVRVRGRGEALAFLVAGTAGDAATGTGVVRYANGSRSSYRLTAPDWRRGPLATKAVALPHVNTPGGQLAEKARLYVVTVPLVHGRAVSSVQLPRNADLHVFALSVRAGAPGWTGSWATSTSGYTAVGPWTDRTLRLVVHTSAGGPRVRIRLDNTFAAAPVRIGSATVAVQASGASPRSAPVPLSFRGAAGTEIPAGAQAFSDPLGFDVPADANLLVSFHLPGTVTAAPVHSLAVQRSYLSEPGDHAADATPDAYTSAISNWPLLTGVDVGGGPGSVVLLGDSITDGEKSTPDANLRWGDVLARRLRDQDVVPHYGVLNHGISANRVVTDRYPGDGISTDTGGVSALNRLDRDVLAQTSARTAIVFQGVNDVRWGASADQVIAGLREIADRAHARGLRVLAATIVPCEGEARCTAAADAGRSAVNGWIRSSSSFDGVLDFDAVLRDPARPSRMLPVYDSGDHLHPGNAGLAALAEAVDLRVL</sequence>
<keyword evidence="4" id="KW-1185">Reference proteome</keyword>
<dbReference type="Proteomes" id="UP000637788">
    <property type="component" value="Unassembled WGS sequence"/>
</dbReference>
<dbReference type="CDD" id="cd01830">
    <property type="entry name" value="XynE_like"/>
    <property type="match status" value="1"/>
</dbReference>
<evidence type="ECO:0000313" key="3">
    <source>
        <dbReference type="EMBL" id="GGK75904.1"/>
    </source>
</evidence>
<dbReference type="InterPro" id="IPR036514">
    <property type="entry name" value="SGNH_hydro_sf"/>
</dbReference>
<dbReference type="Gene3D" id="3.40.50.1110">
    <property type="entry name" value="SGNH hydrolase"/>
    <property type="match status" value="1"/>
</dbReference>
<dbReference type="InterPro" id="IPR013830">
    <property type="entry name" value="SGNH_hydro"/>
</dbReference>
<keyword evidence="1" id="KW-0732">Signal</keyword>
<dbReference type="SUPFAM" id="SSF52266">
    <property type="entry name" value="SGNH hydrolase"/>
    <property type="match status" value="1"/>
</dbReference>
<accession>A0A917QXN8</accession>
<evidence type="ECO:0000259" key="2">
    <source>
        <dbReference type="Pfam" id="PF13472"/>
    </source>
</evidence>